<evidence type="ECO:0000313" key="2">
    <source>
        <dbReference type="EMBL" id="GAX81165.1"/>
    </source>
</evidence>
<proteinExistence type="predicted"/>
<gene>
    <name evidence="2" type="ORF">CEUSTIGMA_g8598.t1</name>
</gene>
<comment type="caution">
    <text evidence="2">The sequence shown here is derived from an EMBL/GenBank/DDBJ whole genome shotgun (WGS) entry which is preliminary data.</text>
</comment>
<keyword evidence="1" id="KW-1133">Transmembrane helix</keyword>
<protein>
    <submittedName>
        <fullName evidence="2">Uncharacterized protein</fullName>
    </submittedName>
</protein>
<evidence type="ECO:0000313" key="3">
    <source>
        <dbReference type="Proteomes" id="UP000232323"/>
    </source>
</evidence>
<keyword evidence="3" id="KW-1185">Reference proteome</keyword>
<evidence type="ECO:0000256" key="1">
    <source>
        <dbReference type="SAM" id="Phobius"/>
    </source>
</evidence>
<name>A0A250XDK6_9CHLO</name>
<feature type="transmembrane region" description="Helical" evidence="1">
    <location>
        <begin position="12"/>
        <end position="35"/>
    </location>
</feature>
<dbReference type="AlphaFoldDB" id="A0A250XDK6"/>
<organism evidence="2 3">
    <name type="scientific">Chlamydomonas eustigma</name>
    <dbReference type="NCBI Taxonomy" id="1157962"/>
    <lineage>
        <taxon>Eukaryota</taxon>
        <taxon>Viridiplantae</taxon>
        <taxon>Chlorophyta</taxon>
        <taxon>core chlorophytes</taxon>
        <taxon>Chlorophyceae</taxon>
        <taxon>CS clade</taxon>
        <taxon>Chlamydomonadales</taxon>
        <taxon>Chlamydomonadaceae</taxon>
        <taxon>Chlamydomonas</taxon>
    </lineage>
</organism>
<keyword evidence="1" id="KW-0812">Transmembrane</keyword>
<sequence length="140" mass="15472">MAGVSRRSLRLLNVNVVMLAILMSVELVLVVAWLIHAPGNKESEDPIQRLLSGSGSNTSDQVLSSFLDPFTWSETVYKILWLTGYGSEAVALGATCLLQGCYQNAIDAAEDLADEEAEWRGREPLIRRSTHSERSHRSAR</sequence>
<reference evidence="2 3" key="1">
    <citation type="submission" date="2017-08" db="EMBL/GenBank/DDBJ databases">
        <title>Acidophilic green algal genome provides insights into adaptation to an acidic environment.</title>
        <authorList>
            <person name="Hirooka S."/>
            <person name="Hirose Y."/>
            <person name="Kanesaki Y."/>
            <person name="Higuchi S."/>
            <person name="Fujiwara T."/>
            <person name="Onuma R."/>
            <person name="Era A."/>
            <person name="Ohbayashi R."/>
            <person name="Uzuka A."/>
            <person name="Nozaki H."/>
            <person name="Yoshikawa H."/>
            <person name="Miyagishima S.Y."/>
        </authorList>
    </citation>
    <scope>NUCLEOTIDE SEQUENCE [LARGE SCALE GENOMIC DNA]</scope>
    <source>
        <strain evidence="2 3">NIES-2499</strain>
    </source>
</reference>
<accession>A0A250XDK6</accession>
<dbReference type="EMBL" id="BEGY01000061">
    <property type="protein sequence ID" value="GAX81165.1"/>
    <property type="molecule type" value="Genomic_DNA"/>
</dbReference>
<keyword evidence="1" id="KW-0472">Membrane</keyword>
<dbReference type="Proteomes" id="UP000232323">
    <property type="component" value="Unassembled WGS sequence"/>
</dbReference>